<dbReference type="SUPFAM" id="SSF50621">
    <property type="entry name" value="Alanine racemase C-terminal domain-like"/>
    <property type="match status" value="1"/>
</dbReference>
<dbReference type="InterPro" id="IPR029066">
    <property type="entry name" value="PLP-binding_barrel"/>
</dbReference>
<dbReference type="InterPro" id="IPR022653">
    <property type="entry name" value="De-COase2_pyr-phos_BS"/>
</dbReference>
<feature type="binding site" evidence="6">
    <location>
        <position position="321"/>
    </location>
    <ligand>
        <name>substrate</name>
    </ligand>
</feature>
<evidence type="ECO:0000256" key="3">
    <source>
        <dbReference type="ARBA" id="ARBA00022898"/>
    </source>
</evidence>
<reference evidence="13" key="1">
    <citation type="submission" date="2020-10" db="EMBL/GenBank/DDBJ databases">
        <title>De novo genome project of the cellulose decomposer Thermobifida halotolerans type strain.</title>
        <authorList>
            <person name="Nagy I."/>
            <person name="Horvath B."/>
            <person name="Kukolya J."/>
            <person name="Nagy I."/>
            <person name="Orsini M."/>
        </authorList>
    </citation>
    <scope>NUCLEOTIDE SEQUENCE</scope>
    <source>
        <strain evidence="13">DSM 44931</strain>
    </source>
</reference>
<dbReference type="EC" id="4.1.1.20" evidence="6 7"/>
<evidence type="ECO:0000256" key="2">
    <source>
        <dbReference type="ARBA" id="ARBA00022793"/>
    </source>
</evidence>
<dbReference type="Gene3D" id="2.40.37.10">
    <property type="entry name" value="Lyase, Ornithine Decarboxylase, Chain A, domain 1"/>
    <property type="match status" value="1"/>
</dbReference>
<evidence type="ECO:0000313" key="14">
    <source>
        <dbReference type="Proteomes" id="UP000265719"/>
    </source>
</evidence>
<feature type="binding site" evidence="6">
    <location>
        <begin position="318"/>
        <end position="321"/>
    </location>
    <ligand>
        <name>pyridoxal 5'-phosphate</name>
        <dbReference type="ChEBI" id="CHEBI:597326"/>
    </ligand>
</feature>
<feature type="binding site" evidence="6">
    <location>
        <position position="362"/>
    </location>
    <ligand>
        <name>substrate</name>
    </ligand>
</feature>
<evidence type="ECO:0000256" key="9">
    <source>
        <dbReference type="RuleBase" id="RU003738"/>
    </source>
</evidence>
<dbReference type="PANTHER" id="PTHR43727:SF2">
    <property type="entry name" value="GROUP IV DECARBOXYLASE"/>
    <property type="match status" value="1"/>
</dbReference>
<evidence type="ECO:0000313" key="13">
    <source>
        <dbReference type="EMBL" id="UOE18152.1"/>
    </source>
</evidence>
<feature type="binding site" evidence="6">
    <location>
        <position position="358"/>
    </location>
    <ligand>
        <name>substrate</name>
    </ligand>
</feature>
<evidence type="ECO:0000259" key="12">
    <source>
        <dbReference type="Pfam" id="PF02784"/>
    </source>
</evidence>
<keyword evidence="6" id="KW-0028">Amino-acid biosynthesis</keyword>
<dbReference type="PANTHER" id="PTHR43727">
    <property type="entry name" value="DIAMINOPIMELATE DECARBOXYLASE"/>
    <property type="match status" value="1"/>
</dbReference>
<comment type="cofactor">
    <cofactor evidence="1 6 8 9">
        <name>pyridoxal 5'-phosphate</name>
        <dbReference type="ChEBI" id="CHEBI:597326"/>
    </cofactor>
</comment>
<protein>
    <recommendedName>
        <fullName evidence="6 7">Diaminopimelate decarboxylase</fullName>
        <shortName evidence="6">DAP decarboxylase</shortName>
        <shortName evidence="6">DAPDC</shortName>
        <ecNumber evidence="6 7">4.1.1.20</ecNumber>
    </recommendedName>
</protein>
<dbReference type="NCBIfam" id="TIGR01048">
    <property type="entry name" value="lysA"/>
    <property type="match status" value="1"/>
</dbReference>
<keyword evidence="5 6" id="KW-0456">Lyase</keyword>
<dbReference type="InterPro" id="IPR022657">
    <property type="entry name" value="De-COase2_CS"/>
</dbReference>
<dbReference type="KEGG" id="thao:NI17_014995"/>
<dbReference type="InterPro" id="IPR022644">
    <property type="entry name" value="De-COase2_N"/>
</dbReference>
<dbReference type="RefSeq" id="WP_068692240.1">
    <property type="nucleotide sequence ID" value="NZ_CP063196.1"/>
</dbReference>
<dbReference type="PRINTS" id="PR01179">
    <property type="entry name" value="ODADCRBXLASE"/>
</dbReference>
<dbReference type="GO" id="GO:0008836">
    <property type="term" value="F:diaminopimelate decarboxylase activity"/>
    <property type="evidence" value="ECO:0007669"/>
    <property type="project" value="UniProtKB-UniRule"/>
</dbReference>
<evidence type="ECO:0000256" key="4">
    <source>
        <dbReference type="ARBA" id="ARBA00023154"/>
    </source>
</evidence>
<dbReference type="OrthoDB" id="9802241at2"/>
<comment type="subunit">
    <text evidence="6">Homodimer.</text>
</comment>
<keyword evidence="2 6" id="KW-0210">Decarboxylase</keyword>
<evidence type="ECO:0000256" key="10">
    <source>
        <dbReference type="SAM" id="MobiDB-lite"/>
    </source>
</evidence>
<dbReference type="Pfam" id="PF02784">
    <property type="entry name" value="Orn_Arg_deC_N"/>
    <property type="match status" value="1"/>
</dbReference>
<feature type="binding site" evidence="6">
    <location>
        <position position="276"/>
    </location>
    <ligand>
        <name>pyridoxal 5'-phosphate</name>
        <dbReference type="ChEBI" id="CHEBI:597326"/>
    </ligand>
</feature>
<evidence type="ECO:0000259" key="11">
    <source>
        <dbReference type="Pfam" id="PF00278"/>
    </source>
</evidence>
<comment type="catalytic activity">
    <reaction evidence="6 9">
        <text>meso-2,6-diaminopimelate + H(+) = L-lysine + CO2</text>
        <dbReference type="Rhea" id="RHEA:15101"/>
        <dbReference type="ChEBI" id="CHEBI:15378"/>
        <dbReference type="ChEBI" id="CHEBI:16526"/>
        <dbReference type="ChEBI" id="CHEBI:32551"/>
        <dbReference type="ChEBI" id="CHEBI:57791"/>
        <dbReference type="EC" id="4.1.1.20"/>
    </reaction>
</comment>
<dbReference type="InterPro" id="IPR002986">
    <property type="entry name" value="DAP_deCOOHase_LysA"/>
</dbReference>
<dbReference type="InterPro" id="IPR000183">
    <property type="entry name" value="Orn/DAP/Arg_de-COase"/>
</dbReference>
<comment type="pathway">
    <text evidence="6 9">Amino-acid biosynthesis; L-lysine biosynthesis via DAP pathway; L-lysine from DL-2,6-diaminopimelate: step 1/1.</text>
</comment>
<feature type="domain" description="Orn/DAP/Arg decarboxylase 2 C-terminal" evidence="11">
    <location>
        <begin position="69"/>
        <end position="417"/>
    </location>
</feature>
<gene>
    <name evidence="6 13" type="primary">lysA</name>
    <name evidence="13" type="ORF">NI17_014995</name>
</gene>
<feature type="region of interest" description="Disordered" evidence="10">
    <location>
        <begin position="1"/>
        <end position="32"/>
    </location>
</feature>
<feature type="binding site" evidence="6">
    <location>
        <position position="390"/>
    </location>
    <ligand>
        <name>substrate</name>
    </ligand>
</feature>
<dbReference type="GO" id="GO:0009089">
    <property type="term" value="P:lysine biosynthetic process via diaminopimelate"/>
    <property type="evidence" value="ECO:0007669"/>
    <property type="project" value="UniProtKB-UniRule"/>
</dbReference>
<dbReference type="CDD" id="cd06828">
    <property type="entry name" value="PLPDE_III_DapDC"/>
    <property type="match status" value="1"/>
</dbReference>
<name>A0A399G7N7_9ACTN</name>
<keyword evidence="14" id="KW-1185">Reference proteome</keyword>
<feature type="domain" description="Orn/DAP/Arg decarboxylase 2 N-terminal" evidence="12">
    <location>
        <begin position="71"/>
        <end position="324"/>
    </location>
</feature>
<evidence type="ECO:0000256" key="6">
    <source>
        <dbReference type="HAMAP-Rule" id="MF_02120"/>
    </source>
</evidence>
<keyword evidence="4 6" id="KW-0457">Lysine biosynthesis</keyword>
<proteinExistence type="inferred from homology"/>
<dbReference type="InterPro" id="IPR009006">
    <property type="entry name" value="Ala_racemase/Decarboxylase_C"/>
</dbReference>
<dbReference type="FunFam" id="3.20.20.10:FF:000003">
    <property type="entry name" value="Diaminopimelate decarboxylase"/>
    <property type="match status" value="1"/>
</dbReference>
<dbReference type="HAMAP" id="MF_02120">
    <property type="entry name" value="LysA"/>
    <property type="match status" value="1"/>
</dbReference>
<dbReference type="Proteomes" id="UP000265719">
    <property type="component" value="Chromosome"/>
</dbReference>
<dbReference type="InterPro" id="IPR022643">
    <property type="entry name" value="De-COase2_C"/>
</dbReference>
<evidence type="ECO:0000256" key="1">
    <source>
        <dbReference type="ARBA" id="ARBA00001933"/>
    </source>
</evidence>
<sequence length="461" mass="49592">MSRYAHPAGPRHADVLPEEHPPNPPANLLDLNPRVWPRTATRVGGEITIGGVGVTELAREHGTPLYVIDEADFRARARDYRLAFNDADVYYAGKALLTKAVARWVAEEGLKLDVCSGGELAVALAADFPPERIGMHGNNKSEAELARAVEAGVGRIIVDSFDEIDRLERVAAERGRVPEVLVRVTTGVEAHTHEFVATAHDDQKFGLAMSNGAASEAVRRLLASEHVRLVGLHSHIGSQIFDTAGFEVAARRLSTFLTKIHAEHGVFLPELDLGGGLGIAYLAEDDPLEPKTIAESLTSIVAHECAAQNLPMPRIAVEPGRAVAGPAGVTLYEVGTVKDVEGIRTYVSVDGGMSDNIRTALYGAEYTCVLASRHSDAEPMLSRLVGKHCESGDIVVRDLYLPSDLRPGDLVAVAATGAYCHSMASNYNHLPRPAVVAVREGASRTLVRRETEEDLLRLDVG</sequence>
<organism evidence="13 14">
    <name type="scientific">Thermobifida halotolerans</name>
    <dbReference type="NCBI Taxonomy" id="483545"/>
    <lineage>
        <taxon>Bacteria</taxon>
        <taxon>Bacillati</taxon>
        <taxon>Actinomycetota</taxon>
        <taxon>Actinomycetes</taxon>
        <taxon>Streptosporangiales</taxon>
        <taxon>Nocardiopsidaceae</taxon>
        <taxon>Thermobifida</taxon>
    </lineage>
</organism>
<dbReference type="PRINTS" id="PR01181">
    <property type="entry name" value="DAPDCRBXLASE"/>
</dbReference>
<comment type="function">
    <text evidence="6">Specifically catalyzes the decarboxylation of meso-diaminopimelate (meso-DAP) to L-lysine.</text>
</comment>
<dbReference type="AlphaFoldDB" id="A0A399G7N7"/>
<dbReference type="SUPFAM" id="SSF51419">
    <property type="entry name" value="PLP-binding barrel"/>
    <property type="match status" value="1"/>
</dbReference>
<dbReference type="PROSITE" id="PS00878">
    <property type="entry name" value="ODR_DC_2_1"/>
    <property type="match status" value="1"/>
</dbReference>
<evidence type="ECO:0000256" key="8">
    <source>
        <dbReference type="PIRSR" id="PIRSR600183-50"/>
    </source>
</evidence>
<feature type="binding site" evidence="6">
    <location>
        <position position="419"/>
    </location>
    <ligand>
        <name>substrate</name>
    </ligand>
</feature>
<evidence type="ECO:0000256" key="7">
    <source>
        <dbReference type="NCBIfam" id="TIGR01048"/>
    </source>
</evidence>
<dbReference type="GO" id="GO:0030170">
    <property type="term" value="F:pyridoxal phosphate binding"/>
    <property type="evidence" value="ECO:0007669"/>
    <property type="project" value="UniProtKB-UniRule"/>
</dbReference>
<dbReference type="PROSITE" id="PS00879">
    <property type="entry name" value="ODR_DC_2_2"/>
    <property type="match status" value="1"/>
</dbReference>
<accession>A0A399G7N7</accession>
<feature type="modified residue" description="N6-(pyridoxal phosphate)lysine" evidence="6 8">
    <location>
        <position position="94"/>
    </location>
</feature>
<feature type="active site" description="Proton donor" evidence="8">
    <location>
        <position position="389"/>
    </location>
</feature>
<evidence type="ECO:0000256" key="5">
    <source>
        <dbReference type="ARBA" id="ARBA00023239"/>
    </source>
</evidence>
<comment type="similarity">
    <text evidence="6">Belongs to the Orn/Lys/Arg decarboxylase class-II family. LysA subfamily.</text>
</comment>
<dbReference type="EMBL" id="CP063196">
    <property type="protein sequence ID" value="UOE18152.1"/>
    <property type="molecule type" value="Genomic_DNA"/>
</dbReference>
<feature type="binding site" evidence="6">
    <location>
        <position position="419"/>
    </location>
    <ligand>
        <name>pyridoxal 5'-phosphate</name>
        <dbReference type="ChEBI" id="CHEBI:597326"/>
    </ligand>
</feature>
<dbReference type="Gene3D" id="3.20.20.10">
    <property type="entry name" value="Alanine racemase"/>
    <property type="match status" value="1"/>
</dbReference>
<dbReference type="Pfam" id="PF00278">
    <property type="entry name" value="Orn_DAP_Arg_deC"/>
    <property type="match status" value="1"/>
</dbReference>
<feature type="compositionally biased region" description="Basic and acidic residues" evidence="10">
    <location>
        <begin position="11"/>
        <end position="21"/>
    </location>
</feature>
<keyword evidence="3 6" id="KW-0663">Pyridoxal phosphate</keyword>